<name>A0ABT6LKT7_9ACTN</name>
<dbReference type="InterPro" id="IPR000847">
    <property type="entry name" value="LysR_HTH_N"/>
</dbReference>
<dbReference type="Pfam" id="PF03466">
    <property type="entry name" value="LysR_substrate"/>
    <property type="match status" value="1"/>
</dbReference>
<dbReference type="GO" id="GO:0003677">
    <property type="term" value="F:DNA binding"/>
    <property type="evidence" value="ECO:0007669"/>
    <property type="project" value="UniProtKB-KW"/>
</dbReference>
<evidence type="ECO:0000256" key="3">
    <source>
        <dbReference type="ARBA" id="ARBA00023125"/>
    </source>
</evidence>
<dbReference type="RefSeq" id="WP_124002647.1">
    <property type="nucleotide sequence ID" value="NZ_JARXVH010000006.1"/>
</dbReference>
<dbReference type="EMBL" id="JARXVH010000006">
    <property type="protein sequence ID" value="MDH6216882.1"/>
    <property type="molecule type" value="Genomic_DNA"/>
</dbReference>
<keyword evidence="3 6" id="KW-0238">DNA-binding</keyword>
<dbReference type="InterPro" id="IPR036388">
    <property type="entry name" value="WH-like_DNA-bd_sf"/>
</dbReference>
<dbReference type="SUPFAM" id="SSF53850">
    <property type="entry name" value="Periplasmic binding protein-like II"/>
    <property type="match status" value="1"/>
</dbReference>
<evidence type="ECO:0000259" key="5">
    <source>
        <dbReference type="PROSITE" id="PS50931"/>
    </source>
</evidence>
<dbReference type="CDD" id="cd05466">
    <property type="entry name" value="PBP2_LTTR_substrate"/>
    <property type="match status" value="1"/>
</dbReference>
<sequence length="298" mass="32654">MDIRQLAAFHKVATLLSFSKAATELKYAQSSVTSQIKGLEMSLGVDLFDRLGGRIQLTEAGQRLLPYAEQMLALAGEARGATVGTGDPAGVLTVGSMESITSYRMPPLLEFFHHRYPALHIVLRPSLCAETCHALRQGMFDMGFLMEAETSHPGVQTEVLGSEPLSVVAAPDHPLTRLPKVTTEELRRTQVISAEAGCAYRELFEAELNDGTGEALPFLEFGTSESIKRGVAAGLGISLLPTATVQDALDAGLLVKLDWEIPFEVFTQLAWRRGKNLTREMRVFVDQTIRFLAEEYGR</sequence>
<dbReference type="PANTHER" id="PTHR30126">
    <property type="entry name" value="HTH-TYPE TRANSCRIPTIONAL REGULATOR"/>
    <property type="match status" value="1"/>
</dbReference>
<evidence type="ECO:0000256" key="4">
    <source>
        <dbReference type="ARBA" id="ARBA00023163"/>
    </source>
</evidence>
<reference evidence="6 7" key="1">
    <citation type="submission" date="2023-04" db="EMBL/GenBank/DDBJ databases">
        <title>Forest soil microbial communities from Buena Vista Peninsula, Colon Province, Panama.</title>
        <authorList>
            <person name="Bouskill N."/>
        </authorList>
    </citation>
    <scope>NUCLEOTIDE SEQUENCE [LARGE SCALE GENOMIC DNA]</scope>
    <source>
        <strain evidence="6 7">GGS1</strain>
    </source>
</reference>
<dbReference type="PANTHER" id="PTHR30126:SF100">
    <property type="entry name" value="LYSR-FAMILY TRANSCRIPTIONAL REGULATOR"/>
    <property type="match status" value="1"/>
</dbReference>
<dbReference type="SUPFAM" id="SSF46785">
    <property type="entry name" value="Winged helix' DNA-binding domain"/>
    <property type="match status" value="1"/>
</dbReference>
<evidence type="ECO:0000313" key="7">
    <source>
        <dbReference type="Proteomes" id="UP001160499"/>
    </source>
</evidence>
<dbReference type="InterPro" id="IPR005119">
    <property type="entry name" value="LysR_subst-bd"/>
</dbReference>
<protein>
    <submittedName>
        <fullName evidence="6">DNA-binding transcriptional LysR family regulator</fullName>
    </submittedName>
</protein>
<dbReference type="Gene3D" id="3.40.190.290">
    <property type="match status" value="1"/>
</dbReference>
<dbReference type="Pfam" id="PF00126">
    <property type="entry name" value="HTH_1"/>
    <property type="match status" value="1"/>
</dbReference>
<dbReference type="Gene3D" id="1.10.10.10">
    <property type="entry name" value="Winged helix-like DNA-binding domain superfamily/Winged helix DNA-binding domain"/>
    <property type="match status" value="1"/>
</dbReference>
<gene>
    <name evidence="6" type="ORF">M2283_004200</name>
</gene>
<evidence type="ECO:0000313" key="6">
    <source>
        <dbReference type="EMBL" id="MDH6216882.1"/>
    </source>
</evidence>
<accession>A0ABT6LKT7</accession>
<feature type="domain" description="HTH lysR-type" evidence="5">
    <location>
        <begin position="1"/>
        <end position="58"/>
    </location>
</feature>
<dbReference type="Proteomes" id="UP001160499">
    <property type="component" value="Unassembled WGS sequence"/>
</dbReference>
<comment type="similarity">
    <text evidence="1">Belongs to the LysR transcriptional regulatory family.</text>
</comment>
<keyword evidence="2" id="KW-0805">Transcription regulation</keyword>
<comment type="caution">
    <text evidence="6">The sequence shown here is derived from an EMBL/GenBank/DDBJ whole genome shotgun (WGS) entry which is preliminary data.</text>
</comment>
<evidence type="ECO:0000256" key="2">
    <source>
        <dbReference type="ARBA" id="ARBA00023015"/>
    </source>
</evidence>
<proteinExistence type="inferred from homology"/>
<keyword evidence="7" id="KW-1185">Reference proteome</keyword>
<organism evidence="6 7">
    <name type="scientific">Streptomyces pseudovenezuelae</name>
    <dbReference type="NCBI Taxonomy" id="67350"/>
    <lineage>
        <taxon>Bacteria</taxon>
        <taxon>Bacillati</taxon>
        <taxon>Actinomycetota</taxon>
        <taxon>Actinomycetes</taxon>
        <taxon>Kitasatosporales</taxon>
        <taxon>Streptomycetaceae</taxon>
        <taxon>Streptomyces</taxon>
        <taxon>Streptomyces aurantiacus group</taxon>
    </lineage>
</organism>
<keyword evidence="4" id="KW-0804">Transcription</keyword>
<evidence type="ECO:0000256" key="1">
    <source>
        <dbReference type="ARBA" id="ARBA00009437"/>
    </source>
</evidence>
<dbReference type="PROSITE" id="PS50931">
    <property type="entry name" value="HTH_LYSR"/>
    <property type="match status" value="1"/>
</dbReference>
<dbReference type="PRINTS" id="PR00039">
    <property type="entry name" value="HTHLYSR"/>
</dbReference>
<dbReference type="InterPro" id="IPR036390">
    <property type="entry name" value="WH_DNA-bd_sf"/>
</dbReference>